<proteinExistence type="predicted"/>
<dbReference type="AlphaFoldDB" id="A0A5B7TSN1"/>
<sequence length="68" mass="8217">MRELIEELDGEVHIITLAEEYDAKRARYLIELAYTVIRFENKMVFDYLPSVLREIRNNFKPSEIWLVL</sequence>
<dbReference type="Proteomes" id="UP000306229">
    <property type="component" value="Chromosome"/>
</dbReference>
<dbReference type="InterPro" id="IPR007569">
    <property type="entry name" value="DUF559"/>
</dbReference>
<feature type="domain" description="DUF559" evidence="1">
    <location>
        <begin position="3"/>
        <end position="58"/>
    </location>
</feature>
<evidence type="ECO:0000259" key="1">
    <source>
        <dbReference type="Pfam" id="PF04480"/>
    </source>
</evidence>
<keyword evidence="3" id="KW-1185">Reference proteome</keyword>
<dbReference type="KEGG" id="fbe:FF125_06680"/>
<evidence type="ECO:0000313" key="3">
    <source>
        <dbReference type="Proteomes" id="UP000306229"/>
    </source>
</evidence>
<name>A0A5B7TSN1_9FLAO</name>
<dbReference type="EMBL" id="CP040749">
    <property type="protein sequence ID" value="QCX38126.1"/>
    <property type="molecule type" value="Genomic_DNA"/>
</dbReference>
<gene>
    <name evidence="2" type="ORF">FF125_06680</name>
</gene>
<dbReference type="OrthoDB" id="9798754at2"/>
<dbReference type="RefSeq" id="WP_138949031.1">
    <property type="nucleotide sequence ID" value="NZ_CP040749.1"/>
</dbReference>
<organism evidence="2 3">
    <name type="scientific">Aureibaculum algae</name>
    <dbReference type="NCBI Taxonomy" id="2584122"/>
    <lineage>
        <taxon>Bacteria</taxon>
        <taxon>Pseudomonadati</taxon>
        <taxon>Bacteroidota</taxon>
        <taxon>Flavobacteriia</taxon>
        <taxon>Flavobacteriales</taxon>
        <taxon>Flavobacteriaceae</taxon>
        <taxon>Aureibaculum</taxon>
    </lineage>
</organism>
<evidence type="ECO:0000313" key="2">
    <source>
        <dbReference type="EMBL" id="QCX38126.1"/>
    </source>
</evidence>
<accession>A0A5B7TSN1</accession>
<protein>
    <submittedName>
        <fullName evidence="2">DUF559 domain-containing protein</fullName>
    </submittedName>
</protein>
<reference evidence="2 3" key="1">
    <citation type="submission" date="2019-05" db="EMBL/GenBank/DDBJ databases">
        <title>Algicella ahnfeltiae gen. nov., sp. nov., a novel marine bacterium of the family Flavobacteriaceae isolated from a red alga.</title>
        <authorList>
            <person name="Nedashkovskaya O.I."/>
            <person name="Kukhlevskiy A.D."/>
            <person name="Kim S.-G."/>
            <person name="Zhukova N.V."/>
            <person name="Mikhailov V.V."/>
        </authorList>
    </citation>
    <scope>NUCLEOTIDE SEQUENCE [LARGE SCALE GENOMIC DNA]</scope>
    <source>
        <strain evidence="2 3">10Alg115</strain>
    </source>
</reference>
<dbReference type="Pfam" id="PF04480">
    <property type="entry name" value="DUF559"/>
    <property type="match status" value="1"/>
</dbReference>